<dbReference type="AlphaFoldDB" id="A0A0B6ZLV5"/>
<evidence type="ECO:0000256" key="1">
    <source>
        <dbReference type="SAM" id="MobiDB-lite"/>
    </source>
</evidence>
<sequence>MDLPTNDTGYDSESSMHYCKPFDDLEETTPEKPQLQTFGKKSSPMYATPPNTINT</sequence>
<name>A0A0B6ZLV5_9EUPU</name>
<gene>
    <name evidence="2" type="primary">ORF70917</name>
</gene>
<accession>A0A0B6ZLV5</accession>
<protein>
    <submittedName>
        <fullName evidence="2">Uncharacterized protein</fullName>
    </submittedName>
</protein>
<evidence type="ECO:0000313" key="2">
    <source>
        <dbReference type="EMBL" id="CEK69624.1"/>
    </source>
</evidence>
<organism evidence="2">
    <name type="scientific">Arion vulgaris</name>
    <dbReference type="NCBI Taxonomy" id="1028688"/>
    <lineage>
        <taxon>Eukaryota</taxon>
        <taxon>Metazoa</taxon>
        <taxon>Spiralia</taxon>
        <taxon>Lophotrochozoa</taxon>
        <taxon>Mollusca</taxon>
        <taxon>Gastropoda</taxon>
        <taxon>Heterobranchia</taxon>
        <taxon>Euthyneura</taxon>
        <taxon>Panpulmonata</taxon>
        <taxon>Eupulmonata</taxon>
        <taxon>Stylommatophora</taxon>
        <taxon>Helicina</taxon>
        <taxon>Arionoidea</taxon>
        <taxon>Arionidae</taxon>
        <taxon>Arion</taxon>
    </lineage>
</organism>
<reference evidence="2" key="1">
    <citation type="submission" date="2014-12" db="EMBL/GenBank/DDBJ databases">
        <title>Insight into the proteome of Arion vulgaris.</title>
        <authorList>
            <person name="Aradska J."/>
            <person name="Bulat T."/>
            <person name="Smidak R."/>
            <person name="Sarate P."/>
            <person name="Gangsoo J."/>
            <person name="Sialana F."/>
            <person name="Bilban M."/>
            <person name="Lubec G."/>
        </authorList>
    </citation>
    <scope>NUCLEOTIDE SEQUENCE</scope>
    <source>
        <tissue evidence="2">Skin</tissue>
    </source>
</reference>
<feature type="region of interest" description="Disordered" evidence="1">
    <location>
        <begin position="1"/>
        <end position="55"/>
    </location>
</feature>
<feature type="compositionally biased region" description="Polar residues" evidence="1">
    <location>
        <begin position="1"/>
        <end position="15"/>
    </location>
</feature>
<proteinExistence type="predicted"/>
<dbReference type="EMBL" id="HACG01022759">
    <property type="protein sequence ID" value="CEK69624.1"/>
    <property type="molecule type" value="Transcribed_RNA"/>
</dbReference>